<protein>
    <submittedName>
        <fullName evidence="1">Alpha/Beta hydrolase protein</fullName>
    </submittedName>
</protein>
<sequence>MPIDYGKYPFTSPAPHIKALNVDPIPARIIEGMTKYEDVARDYDMFTFEHGARNAFIRHRPADAQVAQVYRLPVDPDAGAKSLERLTYFDIGSGRTISSFTSLEKDSWRGVERKGGSLIVMDQDGDECFQLWRYWEDGEETIGKNAGELDNAPGKGRIERLSWRDGIRYRNILVSKSNKVLAYTSNKENKKDTLVYVARFDDMSASSCVKFDIDAISTQVSPTPERGTRGTANWVVDALSLDDRFLLITRAVSSSERPIYVVDLSGPLPAQPEKLTFPDTTEPQSESTFGPAQFSRDPETPHLLYILTDAFGDFRSLVIYDLAGRQVMQHITTPGPGLGALRPVPWDTAGLRVTVEFVLFRANVDGWHRLYAIPLRGGGRWLGKVVELRLDWEGGTFDYIADEANGRPYELLIKLSSYCSSGRLARIDLEGTFEEEKVIVDEEGFPYVVLKPIDYRLATPEEADVRVTKPELFRFKSFDGLEVPCIYFHPAERKKTAPVVVWIHGGPASQATASYKTPRPVQLYLVNELGCAVIFPNVRGSSGYGKHYMAADDIEKREDCVKDIGALLDHISTNMKSELDGSKVAVMGGSYGGYMVYACLVHFSPKLTCGLANFGIAHWPSFLENTSAHRRDHRRKEYGDESNPEGRAMLERISPLTRAAEMAVPLSIAHGETDSRVTIDEAMSLYDIVSGRIHTELMVCEKEGHGKRLVGLKELYETKDS</sequence>
<keyword evidence="1" id="KW-0378">Hydrolase</keyword>
<dbReference type="EMBL" id="MU273556">
    <property type="protein sequence ID" value="KAI0032138.1"/>
    <property type="molecule type" value="Genomic_DNA"/>
</dbReference>
<organism evidence="1 2">
    <name type="scientific">Vararia minispora EC-137</name>
    <dbReference type="NCBI Taxonomy" id="1314806"/>
    <lineage>
        <taxon>Eukaryota</taxon>
        <taxon>Fungi</taxon>
        <taxon>Dikarya</taxon>
        <taxon>Basidiomycota</taxon>
        <taxon>Agaricomycotina</taxon>
        <taxon>Agaricomycetes</taxon>
        <taxon>Russulales</taxon>
        <taxon>Lachnocladiaceae</taxon>
        <taxon>Vararia</taxon>
    </lineage>
</organism>
<keyword evidence="2" id="KW-1185">Reference proteome</keyword>
<accession>A0ACB8QK87</accession>
<name>A0ACB8QK87_9AGAM</name>
<dbReference type="Proteomes" id="UP000814128">
    <property type="component" value="Unassembled WGS sequence"/>
</dbReference>
<evidence type="ECO:0000313" key="1">
    <source>
        <dbReference type="EMBL" id="KAI0032138.1"/>
    </source>
</evidence>
<gene>
    <name evidence="1" type="ORF">K488DRAFT_86171</name>
</gene>
<reference evidence="1" key="1">
    <citation type="submission" date="2021-02" db="EMBL/GenBank/DDBJ databases">
        <authorList>
            <consortium name="DOE Joint Genome Institute"/>
            <person name="Ahrendt S."/>
            <person name="Looney B.P."/>
            <person name="Miyauchi S."/>
            <person name="Morin E."/>
            <person name="Drula E."/>
            <person name="Courty P.E."/>
            <person name="Chicoki N."/>
            <person name="Fauchery L."/>
            <person name="Kohler A."/>
            <person name="Kuo A."/>
            <person name="Labutti K."/>
            <person name="Pangilinan J."/>
            <person name="Lipzen A."/>
            <person name="Riley R."/>
            <person name="Andreopoulos W."/>
            <person name="He G."/>
            <person name="Johnson J."/>
            <person name="Barry K.W."/>
            <person name="Grigoriev I.V."/>
            <person name="Nagy L."/>
            <person name="Hibbett D."/>
            <person name="Henrissat B."/>
            <person name="Matheny P.B."/>
            <person name="Labbe J."/>
            <person name="Martin F."/>
        </authorList>
    </citation>
    <scope>NUCLEOTIDE SEQUENCE</scope>
    <source>
        <strain evidence="1">EC-137</strain>
    </source>
</reference>
<proteinExistence type="predicted"/>
<comment type="caution">
    <text evidence="1">The sequence shown here is derived from an EMBL/GenBank/DDBJ whole genome shotgun (WGS) entry which is preliminary data.</text>
</comment>
<reference evidence="1" key="2">
    <citation type="journal article" date="2022" name="New Phytol.">
        <title>Evolutionary transition to the ectomycorrhizal habit in the genomes of a hyperdiverse lineage of mushroom-forming fungi.</title>
        <authorList>
            <person name="Looney B."/>
            <person name="Miyauchi S."/>
            <person name="Morin E."/>
            <person name="Drula E."/>
            <person name="Courty P.E."/>
            <person name="Kohler A."/>
            <person name="Kuo A."/>
            <person name="LaButti K."/>
            <person name="Pangilinan J."/>
            <person name="Lipzen A."/>
            <person name="Riley R."/>
            <person name="Andreopoulos W."/>
            <person name="He G."/>
            <person name="Johnson J."/>
            <person name="Nolan M."/>
            <person name="Tritt A."/>
            <person name="Barry K.W."/>
            <person name="Grigoriev I.V."/>
            <person name="Nagy L.G."/>
            <person name="Hibbett D."/>
            <person name="Henrissat B."/>
            <person name="Matheny P.B."/>
            <person name="Labbe J."/>
            <person name="Martin F.M."/>
        </authorList>
    </citation>
    <scope>NUCLEOTIDE SEQUENCE</scope>
    <source>
        <strain evidence="1">EC-137</strain>
    </source>
</reference>
<evidence type="ECO:0000313" key="2">
    <source>
        <dbReference type="Proteomes" id="UP000814128"/>
    </source>
</evidence>